<proteinExistence type="inferred from homology"/>
<gene>
    <name evidence="4" type="ORF">XE03_1668</name>
</gene>
<comment type="function">
    <text evidence="2">Catalyzes the reduction of dTDP-6-deoxy-L-lyxo-4-hexulose to yield dTDP-L-rhamnose.</text>
</comment>
<comment type="similarity">
    <text evidence="1 2">Belongs to the dTDP-4-dehydrorhamnose reductase family.</text>
</comment>
<evidence type="ECO:0000259" key="3">
    <source>
        <dbReference type="Pfam" id="PF04321"/>
    </source>
</evidence>
<evidence type="ECO:0000313" key="4">
    <source>
        <dbReference type="EMBL" id="KUK86174.1"/>
    </source>
</evidence>
<dbReference type="CDD" id="cd05254">
    <property type="entry name" value="dTDP_HR_like_SDR_e"/>
    <property type="match status" value="1"/>
</dbReference>
<dbReference type="Pfam" id="PF04321">
    <property type="entry name" value="RmlD_sub_bind"/>
    <property type="match status" value="1"/>
</dbReference>
<evidence type="ECO:0000256" key="2">
    <source>
        <dbReference type="RuleBase" id="RU364082"/>
    </source>
</evidence>
<feature type="domain" description="RmlD-like substrate binding" evidence="3">
    <location>
        <begin position="4"/>
        <end position="284"/>
    </location>
</feature>
<sequence length="291" mass="32976">MDKMTVLITGSKGMLGSDLCQYLTSYTMHNIIPTSRKDMDITKWEEVWNAIKKNQPDLIIHTAAEANADLCEEDPHHAFLTNTMSTQFIATSCRNLNIPLVFISTCGLFNGKKDSPYTEYDPLKPLTVYAKSKTKAEEAVRAIWGSHFIIRPGWLFGGNIEHRKNFVAKIYSEAKGKDELVSAADRFGSPTYTIDLARKIIEVVEMGVYGTYHIANFGMCSRFEYVSEIVKCIGLNIKIKPVDSSYFPRYAPVPASEALENYNLNLMGLNDMRSWREALHDYISARFLRSL</sequence>
<dbReference type="SUPFAM" id="SSF51735">
    <property type="entry name" value="NAD(P)-binding Rossmann-fold domains"/>
    <property type="match status" value="1"/>
</dbReference>
<dbReference type="GO" id="GO:0005829">
    <property type="term" value="C:cytosol"/>
    <property type="evidence" value="ECO:0007669"/>
    <property type="project" value="TreeGrafter"/>
</dbReference>
<dbReference type="InterPro" id="IPR005913">
    <property type="entry name" value="dTDP_dehydrorham_reduct"/>
</dbReference>
<dbReference type="AlphaFoldDB" id="A0A101I0K2"/>
<protein>
    <recommendedName>
        <fullName evidence="2">dTDP-4-dehydrorhamnose reductase</fullName>
        <ecNumber evidence="2">1.1.1.133</ecNumber>
    </recommendedName>
</protein>
<evidence type="ECO:0000313" key="5">
    <source>
        <dbReference type="Proteomes" id="UP000053467"/>
    </source>
</evidence>
<reference evidence="5" key="1">
    <citation type="journal article" date="2015" name="MBio">
        <title>Genome-Resolved Metagenomic Analysis Reveals Roles for Candidate Phyla and Other Microbial Community Members in Biogeochemical Transformations in Oil Reservoirs.</title>
        <authorList>
            <person name="Hu P."/>
            <person name="Tom L."/>
            <person name="Singh A."/>
            <person name="Thomas B.C."/>
            <person name="Baker B.J."/>
            <person name="Piceno Y.M."/>
            <person name="Andersen G.L."/>
            <person name="Banfield J.F."/>
        </authorList>
    </citation>
    <scope>NUCLEOTIDE SEQUENCE [LARGE SCALE GENOMIC DNA]</scope>
</reference>
<comment type="caution">
    <text evidence="4">The sequence shown here is derived from an EMBL/GenBank/DDBJ whole genome shotgun (WGS) entry which is preliminary data.</text>
</comment>
<dbReference type="NCBIfam" id="TIGR01214">
    <property type="entry name" value="rmlD"/>
    <property type="match status" value="1"/>
</dbReference>
<keyword evidence="2" id="KW-0560">Oxidoreductase</keyword>
<dbReference type="Proteomes" id="UP000053467">
    <property type="component" value="Unassembled WGS sequence"/>
</dbReference>
<dbReference type="PANTHER" id="PTHR10491">
    <property type="entry name" value="DTDP-4-DEHYDRORHAMNOSE REDUCTASE"/>
    <property type="match status" value="1"/>
</dbReference>
<dbReference type="EC" id="1.1.1.133" evidence="2"/>
<dbReference type="UniPathway" id="UPA00124"/>
<dbReference type="Gene3D" id="3.90.25.10">
    <property type="entry name" value="UDP-galactose 4-epimerase, domain 1"/>
    <property type="match status" value="1"/>
</dbReference>
<evidence type="ECO:0000256" key="1">
    <source>
        <dbReference type="ARBA" id="ARBA00010944"/>
    </source>
</evidence>
<name>A0A101I0K2_UNCT6</name>
<dbReference type="GO" id="GO:0019305">
    <property type="term" value="P:dTDP-rhamnose biosynthetic process"/>
    <property type="evidence" value="ECO:0007669"/>
    <property type="project" value="UniProtKB-UniPathway"/>
</dbReference>
<keyword evidence="2" id="KW-0521">NADP</keyword>
<dbReference type="EMBL" id="LGGX01000026">
    <property type="protein sequence ID" value="KUK86174.1"/>
    <property type="molecule type" value="Genomic_DNA"/>
</dbReference>
<accession>A0A101I0K2</accession>
<dbReference type="GO" id="GO:0008831">
    <property type="term" value="F:dTDP-4-dehydrorhamnose reductase activity"/>
    <property type="evidence" value="ECO:0007669"/>
    <property type="project" value="UniProtKB-EC"/>
</dbReference>
<organism evidence="4 5">
    <name type="scientific">candidate division TA06 bacterium 34_109</name>
    <dbReference type="NCBI Taxonomy" id="1635277"/>
    <lineage>
        <taxon>Bacteria</taxon>
        <taxon>Bacteria division TA06</taxon>
    </lineage>
</organism>
<comment type="pathway">
    <text evidence="2">Carbohydrate biosynthesis; dTDP-L-rhamnose biosynthesis.</text>
</comment>
<dbReference type="InterPro" id="IPR036291">
    <property type="entry name" value="NAD(P)-bd_dom_sf"/>
</dbReference>
<dbReference type="InterPro" id="IPR029903">
    <property type="entry name" value="RmlD-like-bd"/>
</dbReference>
<dbReference type="PANTHER" id="PTHR10491:SF4">
    <property type="entry name" value="METHIONINE ADENOSYLTRANSFERASE 2 SUBUNIT BETA"/>
    <property type="match status" value="1"/>
</dbReference>
<dbReference type="Gene3D" id="3.40.50.720">
    <property type="entry name" value="NAD(P)-binding Rossmann-like Domain"/>
    <property type="match status" value="1"/>
</dbReference>